<gene>
    <name evidence="3" type="primary">BnaA03g51660D</name>
    <name evidence="2" type="ORF">DARMORV10_A03P60910.1</name>
    <name evidence="3" type="ORF">GSBRNA2T00077741001</name>
</gene>
<protein>
    <submittedName>
        <fullName evidence="2">(rape) hypothetical protein</fullName>
    </submittedName>
    <submittedName>
        <fullName evidence="3">BnaA03g51660D protein</fullName>
    </submittedName>
</protein>
<dbReference type="PaxDb" id="3708-A0A078FM85"/>
<keyword evidence="4" id="KW-1185">Reference proteome</keyword>
<dbReference type="Proteomes" id="UP001295469">
    <property type="component" value="Chromosome A03"/>
</dbReference>
<evidence type="ECO:0000313" key="2">
    <source>
        <dbReference type="EMBL" id="CAF2132546.1"/>
    </source>
</evidence>
<dbReference type="EMBL" id="LK032035">
    <property type="protein sequence ID" value="CDY13448.1"/>
    <property type="molecule type" value="Genomic_DNA"/>
</dbReference>
<evidence type="ECO:0000313" key="3">
    <source>
        <dbReference type="EMBL" id="CDY13448.1"/>
    </source>
</evidence>
<dbReference type="Proteomes" id="UP000028999">
    <property type="component" value="Unassembled WGS sequence"/>
</dbReference>
<reference evidence="3" key="2">
    <citation type="submission" date="2014-06" db="EMBL/GenBank/DDBJ databases">
        <authorList>
            <person name="Genoscope - CEA"/>
        </authorList>
    </citation>
    <scope>NUCLEOTIDE SEQUENCE</scope>
</reference>
<reference evidence="2" key="3">
    <citation type="submission" date="2021-01" db="EMBL/GenBank/DDBJ databases">
        <authorList>
            <consortium name="Genoscope - CEA"/>
            <person name="William W."/>
        </authorList>
    </citation>
    <scope>NUCLEOTIDE SEQUENCE</scope>
</reference>
<evidence type="ECO:0000259" key="1">
    <source>
        <dbReference type="PROSITE" id="PS50146"/>
    </source>
</evidence>
<sequence>MNVEMQSYGLGIMVKGDDTVGWVLGCLGEFNKEGTSPIPPVDIISTHGTGNDFSRILVG</sequence>
<feature type="domain" description="DAGKc" evidence="1">
    <location>
        <begin position="1"/>
        <end position="59"/>
    </location>
</feature>
<name>A0A078FM85_BRANA</name>
<evidence type="ECO:0000313" key="4">
    <source>
        <dbReference type="Proteomes" id="UP000028999"/>
    </source>
</evidence>
<reference evidence="3 4" key="1">
    <citation type="journal article" date="2014" name="Science">
        <title>Plant genetics. Early allopolyploid evolution in the post-Neolithic Brassica napus oilseed genome.</title>
        <authorList>
            <person name="Chalhoub B."/>
            <person name="Denoeud F."/>
            <person name="Liu S."/>
            <person name="Parkin I.A."/>
            <person name="Tang H."/>
            <person name="Wang X."/>
            <person name="Chiquet J."/>
            <person name="Belcram H."/>
            <person name="Tong C."/>
            <person name="Samans B."/>
            <person name="Correa M."/>
            <person name="Da Silva C."/>
            <person name="Just J."/>
            <person name="Falentin C."/>
            <person name="Koh C.S."/>
            <person name="Le Clainche I."/>
            <person name="Bernard M."/>
            <person name="Bento P."/>
            <person name="Noel B."/>
            <person name="Labadie K."/>
            <person name="Alberti A."/>
            <person name="Charles M."/>
            <person name="Arnaud D."/>
            <person name="Guo H."/>
            <person name="Daviaud C."/>
            <person name="Alamery S."/>
            <person name="Jabbari K."/>
            <person name="Zhao M."/>
            <person name="Edger P.P."/>
            <person name="Chelaifa H."/>
            <person name="Tack D."/>
            <person name="Lassalle G."/>
            <person name="Mestiri I."/>
            <person name="Schnel N."/>
            <person name="Le Paslier M.C."/>
            <person name="Fan G."/>
            <person name="Renault V."/>
            <person name="Bayer P.E."/>
            <person name="Golicz A.A."/>
            <person name="Manoli S."/>
            <person name="Lee T.H."/>
            <person name="Thi V.H."/>
            <person name="Chalabi S."/>
            <person name="Hu Q."/>
            <person name="Fan C."/>
            <person name="Tollenaere R."/>
            <person name="Lu Y."/>
            <person name="Battail C."/>
            <person name="Shen J."/>
            <person name="Sidebottom C.H."/>
            <person name="Wang X."/>
            <person name="Canaguier A."/>
            <person name="Chauveau A."/>
            <person name="Berard A."/>
            <person name="Deniot G."/>
            <person name="Guan M."/>
            <person name="Liu Z."/>
            <person name="Sun F."/>
            <person name="Lim Y.P."/>
            <person name="Lyons E."/>
            <person name="Town C.D."/>
            <person name="Bancroft I."/>
            <person name="Wang X."/>
            <person name="Meng J."/>
            <person name="Ma J."/>
            <person name="Pires J.C."/>
            <person name="King G.J."/>
            <person name="Brunel D."/>
            <person name="Delourme R."/>
            <person name="Renard M."/>
            <person name="Aury J.M."/>
            <person name="Adams K.L."/>
            <person name="Batley J."/>
            <person name="Snowdon R.J."/>
            <person name="Tost J."/>
            <person name="Edwards D."/>
            <person name="Zhou Y."/>
            <person name="Hua W."/>
            <person name="Sharpe A.G."/>
            <person name="Paterson A.H."/>
            <person name="Guan C."/>
            <person name="Wincker P."/>
        </authorList>
    </citation>
    <scope>NUCLEOTIDE SEQUENCE [LARGE SCALE GENOMIC DNA]</scope>
    <source>
        <strain evidence="4">cv. Darmor-bzh</strain>
    </source>
</reference>
<dbReference type="EMBL" id="HG994357">
    <property type="protein sequence ID" value="CAF2132546.1"/>
    <property type="molecule type" value="Genomic_DNA"/>
</dbReference>
<dbReference type="STRING" id="3708.A0A078FM85"/>
<proteinExistence type="predicted"/>
<dbReference type="AlphaFoldDB" id="A0A078FM85"/>
<organism evidence="3 4">
    <name type="scientific">Brassica napus</name>
    <name type="common">Rape</name>
    <dbReference type="NCBI Taxonomy" id="3708"/>
    <lineage>
        <taxon>Eukaryota</taxon>
        <taxon>Viridiplantae</taxon>
        <taxon>Streptophyta</taxon>
        <taxon>Embryophyta</taxon>
        <taxon>Tracheophyta</taxon>
        <taxon>Spermatophyta</taxon>
        <taxon>Magnoliopsida</taxon>
        <taxon>eudicotyledons</taxon>
        <taxon>Gunneridae</taxon>
        <taxon>Pentapetalae</taxon>
        <taxon>rosids</taxon>
        <taxon>malvids</taxon>
        <taxon>Brassicales</taxon>
        <taxon>Brassicaceae</taxon>
        <taxon>Brassiceae</taxon>
        <taxon>Brassica</taxon>
    </lineage>
</organism>
<dbReference type="PROSITE" id="PS50146">
    <property type="entry name" value="DAGK"/>
    <property type="match status" value="1"/>
</dbReference>
<dbReference type="Gramene" id="CDY13448">
    <property type="protein sequence ID" value="CDY13448"/>
    <property type="gene ID" value="GSBRNA2T00077741001"/>
</dbReference>
<dbReference type="GO" id="GO:0016301">
    <property type="term" value="F:kinase activity"/>
    <property type="evidence" value="ECO:0007669"/>
    <property type="project" value="InterPro"/>
</dbReference>
<dbReference type="InterPro" id="IPR001206">
    <property type="entry name" value="Diacylglycerol_kinase_cat_dom"/>
</dbReference>
<accession>A0A078FM85</accession>